<gene>
    <name evidence="6" type="ORF">SPHA_10639</name>
</gene>
<comment type="subcellular location">
    <subcellularLocation>
        <location evidence="1">Membrane</location>
        <topology evidence="1">Multi-pass membrane protein</topology>
    </subcellularLocation>
</comment>
<keyword evidence="7" id="KW-1185">Reference proteome</keyword>
<comment type="caution">
    <text evidence="6">The sequence shown here is derived from an EMBL/GenBank/DDBJ whole genome shotgun (WGS) entry which is preliminary data.</text>
</comment>
<keyword evidence="4 5" id="KW-0472">Membrane</keyword>
<proteinExistence type="predicted"/>
<protein>
    <submittedName>
        <fullName evidence="6">TMEM216</fullName>
    </submittedName>
</protein>
<evidence type="ECO:0000256" key="4">
    <source>
        <dbReference type="ARBA" id="ARBA00023136"/>
    </source>
</evidence>
<name>A0A812B6B8_ACAPH</name>
<feature type="transmembrane region" description="Helical" evidence="5">
    <location>
        <begin position="63"/>
        <end position="84"/>
    </location>
</feature>
<feature type="transmembrane region" description="Helical" evidence="5">
    <location>
        <begin position="96"/>
        <end position="120"/>
    </location>
</feature>
<organism evidence="6 7">
    <name type="scientific">Acanthosepion pharaonis</name>
    <name type="common">Pharaoh cuttlefish</name>
    <name type="synonym">Sepia pharaonis</name>
    <dbReference type="NCBI Taxonomy" id="158019"/>
    <lineage>
        <taxon>Eukaryota</taxon>
        <taxon>Metazoa</taxon>
        <taxon>Spiralia</taxon>
        <taxon>Lophotrochozoa</taxon>
        <taxon>Mollusca</taxon>
        <taxon>Cephalopoda</taxon>
        <taxon>Coleoidea</taxon>
        <taxon>Decapodiformes</taxon>
        <taxon>Sepiida</taxon>
        <taxon>Sepiina</taxon>
        <taxon>Sepiidae</taxon>
        <taxon>Acanthosepion</taxon>
    </lineage>
</organism>
<dbReference type="GO" id="GO:1905515">
    <property type="term" value="P:non-motile cilium assembly"/>
    <property type="evidence" value="ECO:0007669"/>
    <property type="project" value="TreeGrafter"/>
</dbReference>
<accession>A0A812B6B8</accession>
<evidence type="ECO:0000313" key="7">
    <source>
        <dbReference type="Proteomes" id="UP000597762"/>
    </source>
</evidence>
<dbReference type="Pfam" id="PF09799">
    <property type="entry name" value="Transmemb_17"/>
    <property type="match status" value="1"/>
</dbReference>
<feature type="transmembrane region" description="Helical" evidence="5">
    <location>
        <begin position="30"/>
        <end position="51"/>
    </location>
</feature>
<keyword evidence="3 5" id="KW-1133">Transmembrane helix</keyword>
<evidence type="ECO:0000256" key="3">
    <source>
        <dbReference type="ARBA" id="ARBA00022989"/>
    </source>
</evidence>
<feature type="transmembrane region" description="Helical" evidence="5">
    <location>
        <begin position="126"/>
        <end position="151"/>
    </location>
</feature>
<dbReference type="PANTHER" id="PTHR13531">
    <property type="entry name" value="GEO07735P1-RELATED-RELATED"/>
    <property type="match status" value="1"/>
</dbReference>
<dbReference type="EMBL" id="CAHIKZ030000345">
    <property type="protein sequence ID" value="CAE1169523.1"/>
    <property type="molecule type" value="Genomic_DNA"/>
</dbReference>
<dbReference type="OrthoDB" id="262535at2759"/>
<dbReference type="Proteomes" id="UP000597762">
    <property type="component" value="Unassembled WGS sequence"/>
</dbReference>
<dbReference type="AlphaFoldDB" id="A0A812B6B8"/>
<evidence type="ECO:0000313" key="6">
    <source>
        <dbReference type="EMBL" id="CAE1169523.1"/>
    </source>
</evidence>
<dbReference type="GO" id="GO:0016020">
    <property type="term" value="C:membrane"/>
    <property type="evidence" value="ECO:0007669"/>
    <property type="project" value="UniProtKB-SubCell"/>
</dbReference>
<dbReference type="InterPro" id="IPR019184">
    <property type="entry name" value="Uncharacterised_TM-17"/>
</dbReference>
<evidence type="ECO:0000256" key="5">
    <source>
        <dbReference type="SAM" id="Phobius"/>
    </source>
</evidence>
<evidence type="ECO:0000256" key="1">
    <source>
        <dbReference type="ARBA" id="ARBA00004141"/>
    </source>
</evidence>
<keyword evidence="2 5" id="KW-0812">Transmembrane</keyword>
<sequence length="156" mass="17836">MAIRQKTPALASGFTRGPVQIVRSSLPYQILLYLNQWYFGLFFLAELLLYIFKGQTLPFAPQILPIEIVLIFILLLLEFFRIFFGKKGNLTERISSMSASIFLSIPSLIGVLYIAFWQTYVLRIELILASIQTTFISLELIFAILSVITFARATPY</sequence>
<evidence type="ECO:0000256" key="2">
    <source>
        <dbReference type="ARBA" id="ARBA00022692"/>
    </source>
</evidence>
<dbReference type="GO" id="GO:0035869">
    <property type="term" value="C:ciliary transition zone"/>
    <property type="evidence" value="ECO:0007669"/>
    <property type="project" value="TreeGrafter"/>
</dbReference>
<reference evidence="6" key="1">
    <citation type="submission" date="2021-01" db="EMBL/GenBank/DDBJ databases">
        <authorList>
            <person name="Li R."/>
            <person name="Bekaert M."/>
        </authorList>
    </citation>
    <scope>NUCLEOTIDE SEQUENCE</scope>
    <source>
        <strain evidence="6">Farmed</strain>
    </source>
</reference>
<dbReference type="PANTHER" id="PTHR13531:SF0">
    <property type="entry name" value="GEO07735P1-RELATED"/>
    <property type="match status" value="1"/>
</dbReference>